<dbReference type="InterPro" id="IPR038597">
    <property type="entry name" value="GGGP/HepGP_synthase_sf"/>
</dbReference>
<keyword evidence="5 9" id="KW-0443">Lipid metabolism</keyword>
<evidence type="ECO:0000256" key="1">
    <source>
        <dbReference type="ARBA" id="ARBA00022516"/>
    </source>
</evidence>
<organism evidence="10 11">
    <name type="scientific">Candidatus Bilamarchaeum dharawalense</name>
    <dbReference type="NCBI Taxonomy" id="2885759"/>
    <lineage>
        <taxon>Archaea</taxon>
        <taxon>Candidatus Micrarchaeota</taxon>
        <taxon>Candidatus Micrarchaeia</taxon>
        <taxon>Candidatus Anstonellales</taxon>
        <taxon>Candidatus Bilamarchaeaceae</taxon>
        <taxon>Candidatus Bilamarchaeum</taxon>
    </lineage>
</organism>
<dbReference type="GO" id="GO:0005737">
    <property type="term" value="C:cytoplasm"/>
    <property type="evidence" value="ECO:0007669"/>
    <property type="project" value="UniProtKB-SubCell"/>
</dbReference>
<dbReference type="EMBL" id="CABMJJ010000009">
    <property type="protein sequence ID" value="VVC04256.1"/>
    <property type="molecule type" value="Genomic_DNA"/>
</dbReference>
<dbReference type="PANTHER" id="PTHR21235:SF22">
    <property type="entry name" value="GERANYLGERANYLGLYCERYL PHOSPHATE SYNTHASE"/>
    <property type="match status" value="1"/>
</dbReference>
<comment type="function">
    <text evidence="9">Prenyltransferase that catalyzes the transfer of the geranylgeranyl moiety of geranylgeranyl diphosphate (GGPP) to the C3 hydroxyl of sn-glycerol-1-phosphate (G1P). This reaction is the first ether-bond-formation step in the biosynthesis of archaeal membrane lipids.</text>
</comment>
<evidence type="ECO:0000256" key="6">
    <source>
        <dbReference type="ARBA" id="ARBA00023209"/>
    </source>
</evidence>
<comment type="cofactor">
    <cofactor evidence="9">
        <name>Mg(2+)</name>
        <dbReference type="ChEBI" id="CHEBI:18420"/>
    </cofactor>
</comment>
<keyword evidence="1 9" id="KW-0444">Lipid biosynthesis</keyword>
<dbReference type="GO" id="GO:0000287">
    <property type="term" value="F:magnesium ion binding"/>
    <property type="evidence" value="ECO:0007669"/>
    <property type="project" value="UniProtKB-UniRule"/>
</dbReference>
<accession>A0A5E4LWM1</accession>
<evidence type="ECO:0000256" key="5">
    <source>
        <dbReference type="ARBA" id="ARBA00023098"/>
    </source>
</evidence>
<dbReference type="UniPathway" id="UPA00940"/>
<dbReference type="Pfam" id="PF01884">
    <property type="entry name" value="PcrB"/>
    <property type="match status" value="1"/>
</dbReference>
<dbReference type="GO" id="GO:0000107">
    <property type="term" value="F:imidazoleglycerol-phosphate synthase activity"/>
    <property type="evidence" value="ECO:0007669"/>
    <property type="project" value="TreeGrafter"/>
</dbReference>
<dbReference type="PANTHER" id="PTHR21235">
    <property type="entry name" value="IMIDAZOLE GLYCEROL PHOSPHATE SYNTHASE SUBUNIT HISF/H IGP SYNTHASE SUBUNIT HISF/H"/>
    <property type="match status" value="1"/>
</dbReference>
<dbReference type="Gene3D" id="3.20.20.390">
    <property type="entry name" value="FMN-linked oxidoreductases"/>
    <property type="match status" value="1"/>
</dbReference>
<comment type="subcellular location">
    <subcellularLocation>
        <location evidence="9">Cytoplasm</location>
    </subcellularLocation>
</comment>
<comment type="pathway">
    <text evidence="9">Membrane lipid metabolism; glycerophospholipid metabolism.</text>
</comment>
<comment type="catalytic activity">
    <reaction evidence="8 9">
        <text>sn-glycerol 1-phosphate + (2E,6E,10E)-geranylgeranyl diphosphate = sn-3-O-(geranylgeranyl)glycerol 1-phosphate + diphosphate</text>
        <dbReference type="Rhea" id="RHEA:23404"/>
        <dbReference type="ChEBI" id="CHEBI:33019"/>
        <dbReference type="ChEBI" id="CHEBI:57677"/>
        <dbReference type="ChEBI" id="CHEBI:57685"/>
        <dbReference type="ChEBI" id="CHEBI:58756"/>
        <dbReference type="EC" id="2.5.1.41"/>
    </reaction>
</comment>
<dbReference type="InterPro" id="IPR010946">
    <property type="entry name" value="GGGP_synth"/>
</dbReference>
<reference evidence="10 11" key="1">
    <citation type="submission" date="2019-08" db="EMBL/GenBank/DDBJ databases">
        <authorList>
            <person name="Vazquez-Campos X."/>
        </authorList>
    </citation>
    <scope>NUCLEOTIDE SEQUENCE [LARGE SCALE GENOMIC DNA]</scope>
    <source>
        <strain evidence="10">LFW-283_2</strain>
    </source>
</reference>
<name>A0A5E4LWM1_9ARCH</name>
<comment type="caution">
    <text evidence="10">The sequence shown here is derived from an EMBL/GenBank/DDBJ whole genome shotgun (WGS) entry which is preliminary data.</text>
</comment>
<dbReference type="NCBIfam" id="TIGR01769">
    <property type="entry name" value="GGGP"/>
    <property type="match status" value="1"/>
</dbReference>
<evidence type="ECO:0000256" key="8">
    <source>
        <dbReference type="ARBA" id="ARBA00047288"/>
    </source>
</evidence>
<evidence type="ECO:0000256" key="4">
    <source>
        <dbReference type="ARBA" id="ARBA00022842"/>
    </source>
</evidence>
<sequence>MIGKTEKYILEELEKKNGLLFALIDPLDYKTPNEAIKTAKNADEADADVILIGGSTGVQGEDLDLVTKTIKENVSKPVILFPGNIGTLTKYADAVYFMSMLNSRNTYWISEAQMLAAPMVRHYKIEPLPTAYVVVEPGGTVGWVGDAKRLPRNKPKIAAAFGMAAEYMGFRFFITDAGSNPETGPVPLEMVAAVKSCITIPYIVAGGIRTPDQAKSIIKSGADIIQVGTAFEKESSISKIKDMVKAVREGGKNK</sequence>
<evidence type="ECO:0000256" key="3">
    <source>
        <dbReference type="ARBA" id="ARBA00022723"/>
    </source>
</evidence>
<comment type="caution">
    <text evidence="9">Lacks conserved residue(s) required for the propagation of feature annotation.</text>
</comment>
<dbReference type="SUPFAM" id="SSF51395">
    <property type="entry name" value="FMN-linked oxidoreductases"/>
    <property type="match status" value="1"/>
</dbReference>
<evidence type="ECO:0000313" key="10">
    <source>
        <dbReference type="EMBL" id="VVC04256.1"/>
    </source>
</evidence>
<dbReference type="GO" id="GO:0046474">
    <property type="term" value="P:glycerophospholipid biosynthetic process"/>
    <property type="evidence" value="ECO:0007669"/>
    <property type="project" value="UniProtKB-UniRule"/>
</dbReference>
<feature type="binding site" evidence="9">
    <location>
        <position position="55"/>
    </location>
    <ligand>
        <name>Mg(2+)</name>
        <dbReference type="ChEBI" id="CHEBI:18420"/>
    </ligand>
</feature>
<dbReference type="InterPro" id="IPR008205">
    <property type="entry name" value="GGGP_HepGP_synthase"/>
</dbReference>
<dbReference type="Proteomes" id="UP000789941">
    <property type="component" value="Unassembled WGS sequence"/>
</dbReference>
<gene>
    <name evidence="10" type="ORF">LFW2832_00840</name>
</gene>
<keyword evidence="6 9" id="KW-0594">Phospholipid biosynthesis</keyword>
<evidence type="ECO:0000256" key="9">
    <source>
        <dbReference type="HAMAP-Rule" id="MF_00112"/>
    </source>
</evidence>
<dbReference type="EC" id="2.5.1.41" evidence="9"/>
<proteinExistence type="inferred from homology"/>
<dbReference type="NCBIfam" id="TIGR01768">
    <property type="entry name" value="GGGP-family"/>
    <property type="match status" value="1"/>
</dbReference>
<comment type="similarity">
    <text evidence="9">Belongs to the GGGP/HepGP synthase family.</text>
</comment>
<dbReference type="HAMAP" id="MF_00112">
    <property type="entry name" value="GGGP_HepGP_synthase"/>
    <property type="match status" value="1"/>
</dbReference>
<dbReference type="AlphaFoldDB" id="A0A5E4LWM1"/>
<keyword evidence="7 9" id="KW-1208">Phospholipid metabolism</keyword>
<dbReference type="CDD" id="cd02812">
    <property type="entry name" value="PcrB_like"/>
    <property type="match status" value="1"/>
</dbReference>
<dbReference type="NCBIfam" id="NF003198">
    <property type="entry name" value="PRK04169.1-2"/>
    <property type="match status" value="1"/>
</dbReference>
<evidence type="ECO:0000256" key="2">
    <source>
        <dbReference type="ARBA" id="ARBA00022679"/>
    </source>
</evidence>
<dbReference type="GO" id="GO:0047294">
    <property type="term" value="F:phosphoglycerol geranylgeranyltransferase activity"/>
    <property type="evidence" value="ECO:0007669"/>
    <property type="project" value="UniProtKB-UniRule"/>
</dbReference>
<protein>
    <recommendedName>
        <fullName evidence="9">Geranylgeranylglyceryl phosphate synthase</fullName>
        <shortName evidence="9">GGGP synthase</shortName>
        <shortName evidence="9">GGGPS</shortName>
        <ecNumber evidence="9">2.5.1.41</ecNumber>
    </recommendedName>
    <alternativeName>
        <fullName evidence="9">(S)-3-O-geranylgeranylglyceryl phosphate synthase</fullName>
    </alternativeName>
    <alternativeName>
        <fullName evidence="9">Phosphoglycerol geranylgeranyltransferase</fullName>
    </alternativeName>
</protein>
<evidence type="ECO:0000313" key="11">
    <source>
        <dbReference type="Proteomes" id="UP000789941"/>
    </source>
</evidence>
<feature type="binding site" evidence="9">
    <location>
        <position position="25"/>
    </location>
    <ligand>
        <name>Mg(2+)</name>
        <dbReference type="ChEBI" id="CHEBI:18420"/>
    </ligand>
</feature>
<keyword evidence="3 9" id="KW-0479">Metal-binding</keyword>
<keyword evidence="2 9" id="KW-0808">Transferase</keyword>
<keyword evidence="9" id="KW-0963">Cytoplasm</keyword>
<evidence type="ECO:0000256" key="7">
    <source>
        <dbReference type="ARBA" id="ARBA00023264"/>
    </source>
</evidence>
<keyword evidence="4 9" id="KW-0460">Magnesium</keyword>
<dbReference type="InterPro" id="IPR050064">
    <property type="entry name" value="IGPS_HisA/HisF"/>
</dbReference>